<dbReference type="Gene3D" id="2.60.370.10">
    <property type="entry name" value="Ctag/Cox11"/>
    <property type="match status" value="1"/>
</dbReference>
<keyword evidence="9 10" id="KW-0472">Membrane</keyword>
<evidence type="ECO:0000313" key="11">
    <source>
        <dbReference type="EMBL" id="EAS47915.1"/>
    </source>
</evidence>
<dbReference type="GO" id="GO:0005507">
    <property type="term" value="F:copper ion binding"/>
    <property type="evidence" value="ECO:0007669"/>
    <property type="project" value="InterPro"/>
</dbReference>
<protein>
    <recommendedName>
        <fullName evidence="4">Cytochrome c oxidase assembly protein CtaG</fullName>
    </recommendedName>
</protein>
<keyword evidence="5 10" id="KW-0812">Transmembrane</keyword>
<evidence type="ECO:0000256" key="7">
    <source>
        <dbReference type="ARBA" id="ARBA00022989"/>
    </source>
</evidence>
<dbReference type="eggNOG" id="COG3175">
    <property type="taxonomic scope" value="Bacteria"/>
</dbReference>
<dbReference type="EMBL" id="AAPI01000001">
    <property type="protein sequence ID" value="EAS47915.1"/>
    <property type="molecule type" value="Genomic_DNA"/>
</dbReference>
<comment type="caution">
    <text evidence="11">The sequence shown here is derived from an EMBL/GenBank/DDBJ whole genome shotgun (WGS) entry which is preliminary data.</text>
</comment>
<dbReference type="PANTHER" id="PTHR21320">
    <property type="entry name" value="CYTOCHROME C OXIDASE ASSEMBLY PROTEIN COX11-RELATED"/>
    <property type="match status" value="1"/>
</dbReference>
<accession>Q1YUZ3</accession>
<keyword evidence="12" id="KW-1185">Reference proteome</keyword>
<evidence type="ECO:0000256" key="9">
    <source>
        <dbReference type="ARBA" id="ARBA00023136"/>
    </source>
</evidence>
<dbReference type="PIRSF" id="PIRSF005413">
    <property type="entry name" value="COX11"/>
    <property type="match status" value="1"/>
</dbReference>
<dbReference type="OrthoDB" id="9804841at2"/>
<comment type="function">
    <text evidence="1">Exerts its effect at some terminal stage of cytochrome c oxidase synthesis, probably by being involved in the insertion of the copper B into subunit I.</text>
</comment>
<comment type="similarity">
    <text evidence="3">Belongs to the COX11/CtaG family.</text>
</comment>
<reference evidence="11 12" key="1">
    <citation type="submission" date="2006-03" db="EMBL/GenBank/DDBJ databases">
        <authorList>
            <person name="Giovannoni S.J."/>
            <person name="Cho J.-C."/>
            <person name="Ferriera S."/>
            <person name="Johnson J."/>
            <person name="Kravitz S."/>
            <person name="Halpern A."/>
            <person name="Remington K."/>
            <person name="Beeson K."/>
            <person name="Tran B."/>
            <person name="Rogers Y.-H."/>
            <person name="Friedman R."/>
            <person name="Venter J.C."/>
        </authorList>
    </citation>
    <scope>NUCLEOTIDE SEQUENCE [LARGE SCALE GENOMIC DNA]</scope>
    <source>
        <strain evidence="11 12">HTCC2207</strain>
    </source>
</reference>
<feature type="transmembrane region" description="Helical" evidence="10">
    <location>
        <begin position="12"/>
        <end position="33"/>
    </location>
</feature>
<evidence type="ECO:0000256" key="3">
    <source>
        <dbReference type="ARBA" id="ARBA00009620"/>
    </source>
</evidence>
<dbReference type="NCBIfam" id="NF003465">
    <property type="entry name" value="PRK05089.1"/>
    <property type="match status" value="1"/>
</dbReference>
<keyword evidence="6" id="KW-0735">Signal-anchor</keyword>
<evidence type="ECO:0000256" key="6">
    <source>
        <dbReference type="ARBA" id="ARBA00022968"/>
    </source>
</evidence>
<dbReference type="AlphaFoldDB" id="Q1YUZ3"/>
<evidence type="ECO:0000256" key="5">
    <source>
        <dbReference type="ARBA" id="ARBA00022692"/>
    </source>
</evidence>
<dbReference type="InterPro" id="IPR023471">
    <property type="entry name" value="CtaG/Cox11_dom_sf"/>
</dbReference>
<dbReference type="Pfam" id="PF04442">
    <property type="entry name" value="CtaG_Cox11"/>
    <property type="match status" value="1"/>
</dbReference>
<dbReference type="SUPFAM" id="SSF110111">
    <property type="entry name" value="Ctag/Cox11"/>
    <property type="match status" value="1"/>
</dbReference>
<comment type="subcellular location">
    <subcellularLocation>
        <location evidence="2">Cell inner membrane</location>
        <topology evidence="2">Single-pass type II membrane protein</topology>
        <orientation evidence="2">Periplasmic side</orientation>
    </subcellularLocation>
</comment>
<dbReference type="PANTHER" id="PTHR21320:SF3">
    <property type="entry name" value="CYTOCHROME C OXIDASE ASSEMBLY PROTEIN COX11, MITOCHONDRIAL-RELATED"/>
    <property type="match status" value="1"/>
</dbReference>
<dbReference type="GO" id="GO:0005886">
    <property type="term" value="C:plasma membrane"/>
    <property type="evidence" value="ECO:0007669"/>
    <property type="project" value="UniProtKB-SubCell"/>
</dbReference>
<dbReference type="HOGENOM" id="CLU_045000_5_2_6"/>
<organism evidence="11 12">
    <name type="scientific">gamma proteobacterium HTCC2207</name>
    <dbReference type="NCBI Taxonomy" id="314287"/>
    <lineage>
        <taxon>Bacteria</taxon>
        <taxon>Pseudomonadati</taxon>
        <taxon>Pseudomonadota</taxon>
        <taxon>Gammaproteobacteria</taxon>
        <taxon>Cellvibrionales</taxon>
        <taxon>Porticoccaceae</taxon>
        <taxon>SAR92 clade</taxon>
    </lineage>
</organism>
<dbReference type="Proteomes" id="UP000005555">
    <property type="component" value="Unassembled WGS sequence"/>
</dbReference>
<evidence type="ECO:0000256" key="10">
    <source>
        <dbReference type="SAM" id="Phobius"/>
    </source>
</evidence>
<name>Q1YUZ3_9GAMM</name>
<dbReference type="InterPro" id="IPR007533">
    <property type="entry name" value="Cyt_c_oxidase_assmbl_CtaG"/>
</dbReference>
<evidence type="ECO:0000256" key="4">
    <source>
        <dbReference type="ARBA" id="ARBA00015384"/>
    </source>
</evidence>
<sequence>MSTDASNRRVVVKSLFGAAGMFAFAIFVLPPMYDLFCEITGLGGKTGDEYTAVDVRVDTSREVRVRFVASNNASMPWVFKPTKDSVVVHPGEPTEITYFAHNITDEDMVSQAIPSLVPNNVADYFHKTECFCFENQPLAAGEQADLKLIFIIDPDLPEGVNSVTLSYTIFDITDRMANPIAQLQ</sequence>
<evidence type="ECO:0000256" key="8">
    <source>
        <dbReference type="ARBA" id="ARBA00023008"/>
    </source>
</evidence>
<keyword evidence="7 10" id="KW-1133">Transmembrane helix</keyword>
<evidence type="ECO:0000313" key="12">
    <source>
        <dbReference type="Proteomes" id="UP000005555"/>
    </source>
</evidence>
<evidence type="ECO:0000256" key="1">
    <source>
        <dbReference type="ARBA" id="ARBA00004007"/>
    </source>
</evidence>
<proteinExistence type="inferred from homology"/>
<dbReference type="STRING" id="314287.GB2207_08901"/>
<gene>
    <name evidence="11" type="ORF">GB2207_08901</name>
</gene>
<evidence type="ECO:0000256" key="2">
    <source>
        <dbReference type="ARBA" id="ARBA00004382"/>
    </source>
</evidence>
<keyword evidence="8" id="KW-0186">Copper</keyword>